<accession>A0ABX5C0I6</accession>
<gene>
    <name evidence="1" type="ORF">VRHSUH09_00045</name>
</gene>
<dbReference type="EMBL" id="PPCX01000001">
    <property type="protein sequence ID" value="PQL15942.1"/>
    <property type="molecule type" value="Genomic_DNA"/>
</dbReference>
<evidence type="ECO:0000313" key="1">
    <source>
        <dbReference type="EMBL" id="PQL15942.1"/>
    </source>
</evidence>
<proteinExistence type="predicted"/>
<reference evidence="1 2" key="1">
    <citation type="submission" date="2018-01" db="EMBL/GenBank/DDBJ databases">
        <title>Draft genome sequences of clinical isolates and type strains of oral Veillonella including Veillonella infantum sp., nov.</title>
        <authorList>
            <person name="Mashima I."/>
            <person name="Liao Y.-C."/>
            <person name="Sabharwal A."/>
            <person name="Haase E.M."/>
            <person name="Nakazawa F."/>
            <person name="Scannapieco F.A."/>
        </authorList>
    </citation>
    <scope>NUCLEOTIDE SEQUENCE [LARGE SCALE GENOMIC DNA]</scope>
    <source>
        <strain evidence="1 2">JCM 15642</strain>
    </source>
</reference>
<evidence type="ECO:0000313" key="2">
    <source>
        <dbReference type="Proteomes" id="UP000238774"/>
    </source>
</evidence>
<comment type="caution">
    <text evidence="1">The sequence shown here is derived from an EMBL/GenBank/DDBJ whole genome shotgun (WGS) entry which is preliminary data.</text>
</comment>
<dbReference type="Proteomes" id="UP000238774">
    <property type="component" value="Unassembled WGS sequence"/>
</dbReference>
<name>A0ABX5C0I6_9FIRM</name>
<keyword evidence="2" id="KW-1185">Reference proteome</keyword>
<sequence>MHKTFNHNIEACAVHMLFLLLSSAHKPFRLQKNPCPYWHVVTAKMDGNLSQKEIMEMVHFLGSITKIM</sequence>
<organism evidence="1 2">
    <name type="scientific">Veillonella rogosae JCM 15642</name>
    <dbReference type="NCBI Taxonomy" id="1298595"/>
    <lineage>
        <taxon>Bacteria</taxon>
        <taxon>Bacillati</taxon>
        <taxon>Bacillota</taxon>
        <taxon>Negativicutes</taxon>
        <taxon>Veillonellales</taxon>
        <taxon>Veillonellaceae</taxon>
        <taxon>Veillonella</taxon>
    </lineage>
</organism>
<protein>
    <submittedName>
        <fullName evidence="1">Uncharacterized protein</fullName>
    </submittedName>
</protein>